<feature type="transmembrane region" description="Helical" evidence="1">
    <location>
        <begin position="126"/>
        <end position="143"/>
    </location>
</feature>
<keyword evidence="3" id="KW-1185">Reference proteome</keyword>
<keyword evidence="1" id="KW-1133">Transmembrane helix</keyword>
<name>A0ABP8H328_9BACT</name>
<reference evidence="3" key="1">
    <citation type="journal article" date="2019" name="Int. J. Syst. Evol. Microbiol.">
        <title>The Global Catalogue of Microorganisms (GCM) 10K type strain sequencing project: providing services to taxonomists for standard genome sequencing and annotation.</title>
        <authorList>
            <consortium name="The Broad Institute Genomics Platform"/>
            <consortium name="The Broad Institute Genome Sequencing Center for Infectious Disease"/>
            <person name="Wu L."/>
            <person name="Ma J."/>
        </authorList>
    </citation>
    <scope>NUCLEOTIDE SEQUENCE [LARGE SCALE GENOMIC DNA]</scope>
    <source>
        <strain evidence="3">JCM 17919</strain>
    </source>
</reference>
<feature type="transmembrane region" description="Helical" evidence="1">
    <location>
        <begin position="87"/>
        <end position="105"/>
    </location>
</feature>
<proteinExistence type="predicted"/>
<comment type="caution">
    <text evidence="2">The sequence shown here is derived from an EMBL/GenBank/DDBJ whole genome shotgun (WGS) entry which is preliminary data.</text>
</comment>
<keyword evidence="1" id="KW-0812">Transmembrane</keyword>
<keyword evidence="1" id="KW-0472">Membrane</keyword>
<dbReference type="EMBL" id="BAABGY010000007">
    <property type="protein sequence ID" value="GAA4333717.1"/>
    <property type="molecule type" value="Genomic_DNA"/>
</dbReference>
<protein>
    <submittedName>
        <fullName evidence="2">Uncharacterized protein</fullName>
    </submittedName>
</protein>
<dbReference type="Proteomes" id="UP001501725">
    <property type="component" value="Unassembled WGS sequence"/>
</dbReference>
<gene>
    <name evidence="2" type="ORF">GCM10023184_27090</name>
</gene>
<evidence type="ECO:0000313" key="3">
    <source>
        <dbReference type="Proteomes" id="UP001501725"/>
    </source>
</evidence>
<evidence type="ECO:0000313" key="2">
    <source>
        <dbReference type="EMBL" id="GAA4333717.1"/>
    </source>
</evidence>
<evidence type="ECO:0000256" key="1">
    <source>
        <dbReference type="SAM" id="Phobius"/>
    </source>
</evidence>
<organism evidence="2 3">
    <name type="scientific">Flaviaesturariibacter amylovorans</name>
    <dbReference type="NCBI Taxonomy" id="1084520"/>
    <lineage>
        <taxon>Bacteria</taxon>
        <taxon>Pseudomonadati</taxon>
        <taxon>Bacteroidota</taxon>
        <taxon>Chitinophagia</taxon>
        <taxon>Chitinophagales</taxon>
        <taxon>Chitinophagaceae</taxon>
        <taxon>Flaviaestuariibacter</taxon>
    </lineage>
</organism>
<accession>A0ABP8H328</accession>
<sequence>MGNAGSGIELFVEGWETGFGPIDRWYFYKGHVVGRLVSGYFVANERSGEIRGFEEEQYWKEYLAERDLVPKYWTRWHTGNWRWLDDYAFALLLIGALVLIPLLGATARFLNRWIAGEARFRLRRNPALIIFSLLLLLLFRLLLDNFPSSF</sequence>